<evidence type="ECO:0000313" key="2">
    <source>
        <dbReference type="EMBL" id="AHZ73089.1"/>
    </source>
</evidence>
<reference evidence="2 3" key="1">
    <citation type="journal article" date="2012" name="J. Bacteriol.">
        <title>Genome sequence of cold-adapted Pseudomonas mandelii strain JR-1.</title>
        <authorList>
            <person name="Jang S.H."/>
            <person name="Kim J."/>
            <person name="Kim J."/>
            <person name="Hong S."/>
            <person name="Lee C."/>
        </authorList>
    </citation>
    <scope>NUCLEOTIDE SEQUENCE [LARGE SCALE GENOMIC DNA]</scope>
    <source>
        <strain evidence="2 3">JR-1</strain>
    </source>
</reference>
<protein>
    <submittedName>
        <fullName evidence="2">Uncharacterized protein</fullName>
    </submittedName>
</protein>
<name>A0A024EJF3_9PSED</name>
<evidence type="ECO:0000256" key="1">
    <source>
        <dbReference type="SAM" id="MobiDB-lite"/>
    </source>
</evidence>
<feature type="region of interest" description="Disordered" evidence="1">
    <location>
        <begin position="1"/>
        <end position="23"/>
    </location>
</feature>
<evidence type="ECO:0000313" key="3">
    <source>
        <dbReference type="Proteomes" id="UP000026913"/>
    </source>
</evidence>
<dbReference type="Proteomes" id="UP000026913">
    <property type="component" value="Chromosome"/>
</dbReference>
<accession>A0A024EJF3</accession>
<sequence length="66" mass="7353">MNRGPLGSDRRQRNAHTGAQSKIDLLTATTHDAALLACCRPVMNRCLQRIGRRGTHPFPSWVTRKG</sequence>
<dbReference type="HOGENOM" id="CLU_2827930_0_0_6"/>
<organism evidence="2 3">
    <name type="scientific">Pseudomonas mandelii JR-1</name>
    <dbReference type="NCBI Taxonomy" id="1147786"/>
    <lineage>
        <taxon>Bacteria</taxon>
        <taxon>Pseudomonadati</taxon>
        <taxon>Pseudomonadota</taxon>
        <taxon>Gammaproteobacteria</taxon>
        <taxon>Pseudomonadales</taxon>
        <taxon>Pseudomonadaceae</taxon>
        <taxon>Pseudomonas</taxon>
    </lineage>
</organism>
<gene>
    <name evidence="2" type="ORF">OU5_6010</name>
</gene>
<dbReference type="EMBL" id="CP005960">
    <property type="protein sequence ID" value="AHZ73089.1"/>
    <property type="molecule type" value="Genomic_DNA"/>
</dbReference>
<dbReference type="KEGG" id="pman:OU5_6010"/>
<proteinExistence type="predicted"/>
<dbReference type="AlphaFoldDB" id="A0A024EJF3"/>